<evidence type="ECO:0000256" key="4">
    <source>
        <dbReference type="ARBA" id="ARBA00022827"/>
    </source>
</evidence>
<dbReference type="AlphaFoldDB" id="A0A2S0WI02"/>
<dbReference type="InterPro" id="IPR046373">
    <property type="entry name" value="Acyl-CoA_Oxase/DH_mid-dom_sf"/>
</dbReference>
<dbReference type="FunFam" id="2.40.110.10:FF:000011">
    <property type="entry name" value="Acyl-CoA dehydrogenase FadE34"/>
    <property type="match status" value="1"/>
</dbReference>
<keyword evidence="5 6" id="KW-0560">Oxidoreductase</keyword>
<keyword evidence="8" id="KW-1185">Reference proteome</keyword>
<keyword evidence="3 6" id="KW-0285">Flavoprotein</keyword>
<dbReference type="Pfam" id="PF00441">
    <property type="entry name" value="Acyl-CoA_dh_1"/>
    <property type="match status" value="1"/>
</dbReference>
<evidence type="ECO:0000313" key="7">
    <source>
        <dbReference type="EMBL" id="AWB90953.1"/>
    </source>
</evidence>
<organism evidence="7 8">
    <name type="scientific">Aeromicrobium chenweiae</name>
    <dbReference type="NCBI Taxonomy" id="2079793"/>
    <lineage>
        <taxon>Bacteria</taxon>
        <taxon>Bacillati</taxon>
        <taxon>Actinomycetota</taxon>
        <taxon>Actinomycetes</taxon>
        <taxon>Propionibacteriales</taxon>
        <taxon>Nocardioidaceae</taxon>
        <taxon>Aeromicrobium</taxon>
    </lineage>
</organism>
<dbReference type="Gene3D" id="1.20.140.10">
    <property type="entry name" value="Butyryl-CoA Dehydrogenase, subunit A, domain 3"/>
    <property type="match status" value="1"/>
</dbReference>
<sequence length="402" mass="43981">MDLRYSEDAEKYRAHITSLLGSTLPEGWHGLGALDPGERGTFLREWRNVLLEHRLLAPHWPTEHGGGGLSNSERAVLNEEFTKAGVPLMLTDNDASGFQLLGNIVLALGTPEQKSHFLPRVISGEHLWCQGFSEPGAGSDLASVATRAVREGDEWVINGQKIWTSAGHLANWMFALVRTDTEAPKHRGLTFLLIPMDQPGIEVRPISQINGNPEFNEVFFTDARTSAENVIGEVNGGWGVAMMTLGFERGENATAMALRFQAEFDRLVDLVNSRGRGDDPQVRARLARCYTRLQVVRLLAMRSLTTFLSGEPPGPEAAIVKLYWSEYWQSVSALAVDVLGAEAIAPTVQRPPSADGPDLHGAPNDSGSWVGTYLNAFASTIYTGTSEIQRNIIAERVLGLPK</sequence>
<dbReference type="Proteomes" id="UP000244384">
    <property type="component" value="Chromosome"/>
</dbReference>
<evidence type="ECO:0000256" key="6">
    <source>
        <dbReference type="RuleBase" id="RU362125"/>
    </source>
</evidence>
<dbReference type="GO" id="GO:0016627">
    <property type="term" value="F:oxidoreductase activity, acting on the CH-CH group of donors"/>
    <property type="evidence" value="ECO:0007669"/>
    <property type="project" value="InterPro"/>
</dbReference>
<evidence type="ECO:0000256" key="2">
    <source>
        <dbReference type="ARBA" id="ARBA00009347"/>
    </source>
</evidence>
<dbReference type="SUPFAM" id="SSF47203">
    <property type="entry name" value="Acyl-CoA dehydrogenase C-terminal domain-like"/>
    <property type="match status" value="1"/>
</dbReference>
<dbReference type="EMBL" id="CP026952">
    <property type="protein sequence ID" value="AWB90953.1"/>
    <property type="molecule type" value="Genomic_DNA"/>
</dbReference>
<comment type="cofactor">
    <cofactor evidence="1 6">
        <name>FAD</name>
        <dbReference type="ChEBI" id="CHEBI:57692"/>
    </cofactor>
</comment>
<name>A0A2S0WI02_9ACTN</name>
<dbReference type="SUPFAM" id="SSF56645">
    <property type="entry name" value="Acyl-CoA dehydrogenase NM domain-like"/>
    <property type="match status" value="1"/>
</dbReference>
<evidence type="ECO:0000256" key="1">
    <source>
        <dbReference type="ARBA" id="ARBA00001974"/>
    </source>
</evidence>
<dbReference type="InterPro" id="IPR009075">
    <property type="entry name" value="AcylCo_DH/oxidase_C"/>
</dbReference>
<dbReference type="InterPro" id="IPR006091">
    <property type="entry name" value="Acyl-CoA_Oxase/DH_mid-dom"/>
</dbReference>
<evidence type="ECO:0000313" key="8">
    <source>
        <dbReference type="Proteomes" id="UP000244384"/>
    </source>
</evidence>
<dbReference type="InterPro" id="IPR036250">
    <property type="entry name" value="AcylCo_DH-like_C"/>
</dbReference>
<dbReference type="InterPro" id="IPR013786">
    <property type="entry name" value="AcylCoA_DH/ox_N"/>
</dbReference>
<dbReference type="RefSeq" id="WP_108576599.1">
    <property type="nucleotide sequence ID" value="NZ_CP026952.1"/>
</dbReference>
<keyword evidence="4 6" id="KW-0274">FAD</keyword>
<evidence type="ECO:0000256" key="5">
    <source>
        <dbReference type="ARBA" id="ARBA00023002"/>
    </source>
</evidence>
<comment type="similarity">
    <text evidence="2 6">Belongs to the acyl-CoA dehydrogenase family.</text>
</comment>
<dbReference type="GO" id="GO:0005886">
    <property type="term" value="C:plasma membrane"/>
    <property type="evidence" value="ECO:0007669"/>
    <property type="project" value="TreeGrafter"/>
</dbReference>
<dbReference type="InterPro" id="IPR009100">
    <property type="entry name" value="AcylCoA_DH/oxidase_NM_dom_sf"/>
</dbReference>
<dbReference type="Pfam" id="PF02771">
    <property type="entry name" value="Acyl-CoA_dh_N"/>
    <property type="match status" value="1"/>
</dbReference>
<dbReference type="PANTHER" id="PTHR43292:SF3">
    <property type="entry name" value="ACYL-COA DEHYDROGENASE FADE29"/>
    <property type="match status" value="1"/>
</dbReference>
<proteinExistence type="inferred from homology"/>
<dbReference type="OrthoDB" id="3964153at2"/>
<dbReference type="GO" id="GO:0050660">
    <property type="term" value="F:flavin adenine dinucleotide binding"/>
    <property type="evidence" value="ECO:0007669"/>
    <property type="project" value="InterPro"/>
</dbReference>
<evidence type="ECO:0000256" key="3">
    <source>
        <dbReference type="ARBA" id="ARBA00022630"/>
    </source>
</evidence>
<dbReference type="InterPro" id="IPR037069">
    <property type="entry name" value="AcylCoA_DH/ox_N_sf"/>
</dbReference>
<dbReference type="KEGG" id="aez:C3E78_01220"/>
<accession>A0A5F2ERC3</accession>
<accession>A0A2S0WI02</accession>
<dbReference type="PANTHER" id="PTHR43292">
    <property type="entry name" value="ACYL-COA DEHYDROGENASE"/>
    <property type="match status" value="1"/>
</dbReference>
<protein>
    <submittedName>
        <fullName evidence="7">Acyl-CoA dehydrogenase</fullName>
    </submittedName>
</protein>
<dbReference type="Pfam" id="PF02770">
    <property type="entry name" value="Acyl-CoA_dh_M"/>
    <property type="match status" value="1"/>
</dbReference>
<dbReference type="Gene3D" id="1.10.540.10">
    <property type="entry name" value="Acyl-CoA dehydrogenase/oxidase, N-terminal domain"/>
    <property type="match status" value="1"/>
</dbReference>
<dbReference type="Gene3D" id="2.40.110.10">
    <property type="entry name" value="Butyryl-CoA Dehydrogenase, subunit A, domain 2"/>
    <property type="match status" value="1"/>
</dbReference>
<dbReference type="InterPro" id="IPR052161">
    <property type="entry name" value="Mycobact_Acyl-CoA_DH"/>
</dbReference>
<gene>
    <name evidence="7" type="ORF">C3E78_01220</name>
</gene>
<reference evidence="8" key="1">
    <citation type="submission" date="2018-01" db="EMBL/GenBank/DDBJ databases">
        <authorList>
            <person name="Li J."/>
        </authorList>
    </citation>
    <scope>NUCLEOTIDE SEQUENCE [LARGE SCALE GENOMIC DNA]</scope>
    <source>
        <strain evidence="8">592</strain>
    </source>
</reference>